<dbReference type="SMART" id="SM00116">
    <property type="entry name" value="CBS"/>
    <property type="match status" value="2"/>
</dbReference>
<keyword evidence="5" id="KW-1185">Reference proteome</keyword>
<dbReference type="SUPFAM" id="SSF54631">
    <property type="entry name" value="CBS-domain pair"/>
    <property type="match status" value="1"/>
</dbReference>
<keyword evidence="1 2" id="KW-0129">CBS domain</keyword>
<evidence type="ECO:0000256" key="2">
    <source>
        <dbReference type="PROSITE-ProRule" id="PRU00703"/>
    </source>
</evidence>
<proteinExistence type="predicted"/>
<dbReference type="KEGG" id="nvn:NVIE_024740"/>
<dbReference type="PROSITE" id="PS51371">
    <property type="entry name" value="CBS"/>
    <property type="match status" value="2"/>
</dbReference>
<dbReference type="InterPro" id="IPR046342">
    <property type="entry name" value="CBS_dom_sf"/>
</dbReference>
<accession>A0A060HML9</accession>
<dbReference type="Pfam" id="PF00571">
    <property type="entry name" value="CBS"/>
    <property type="match status" value="2"/>
</dbReference>
<dbReference type="InterPro" id="IPR000644">
    <property type="entry name" value="CBS_dom"/>
</dbReference>
<dbReference type="OrthoDB" id="65817at2157"/>
<dbReference type="RefSeq" id="WP_075055442.1">
    <property type="nucleotide sequence ID" value="NZ_CP007536.1"/>
</dbReference>
<dbReference type="PANTHER" id="PTHR43080">
    <property type="entry name" value="CBS DOMAIN-CONTAINING PROTEIN CBSX3, MITOCHONDRIAL"/>
    <property type="match status" value="1"/>
</dbReference>
<evidence type="ECO:0000259" key="3">
    <source>
        <dbReference type="PROSITE" id="PS51371"/>
    </source>
</evidence>
<dbReference type="PANTHER" id="PTHR43080:SF2">
    <property type="entry name" value="CBS DOMAIN-CONTAINING PROTEIN"/>
    <property type="match status" value="1"/>
</dbReference>
<dbReference type="InterPro" id="IPR051257">
    <property type="entry name" value="Diverse_CBS-Domain"/>
</dbReference>
<dbReference type="HOGENOM" id="CLU_040681_9_2_2"/>
<evidence type="ECO:0000256" key="1">
    <source>
        <dbReference type="ARBA" id="ARBA00023122"/>
    </source>
</evidence>
<gene>
    <name evidence="4" type="ORF">NVIE_024740</name>
</gene>
<dbReference type="AlphaFoldDB" id="A0A060HML9"/>
<dbReference type="GeneID" id="74947714"/>
<sequence length="152" mass="16979">MDKESALTTVESIMTRPPLDTAGPSKSIQDIAIQMKEKGRGGIIIVDDDAKPIGIITERDIVRKVLAEYKDPKNVRASDVMSQPLVTVGPEVHVSEASLIMAKYNIRRLPIVVDNRLTGIVTLKDLGKKMYEKSRREDPELMYMSQFPLLAQ</sequence>
<dbReference type="EMBL" id="CP007536">
    <property type="protein sequence ID" value="AIC16738.1"/>
    <property type="molecule type" value="Genomic_DNA"/>
</dbReference>
<dbReference type="Gene3D" id="3.10.580.10">
    <property type="entry name" value="CBS-domain"/>
    <property type="match status" value="1"/>
</dbReference>
<evidence type="ECO:0000313" key="4">
    <source>
        <dbReference type="EMBL" id="AIC16738.1"/>
    </source>
</evidence>
<dbReference type="STRING" id="926571.NVIE_024740"/>
<protein>
    <submittedName>
        <fullName evidence="4">Putative CBS domain-containing signal transduction</fullName>
    </submittedName>
</protein>
<evidence type="ECO:0000313" key="5">
    <source>
        <dbReference type="Proteomes" id="UP000027093"/>
    </source>
</evidence>
<reference evidence="4 5" key="1">
    <citation type="journal article" date="2014" name="Int. J. Syst. Evol. Microbiol.">
        <title>Nitrososphaera viennensis gen. nov., sp. nov., an aerobic and mesophilic, ammonia-oxidizing archaeon from soil and a member of the archaeal phylum Thaumarchaeota.</title>
        <authorList>
            <person name="Stieglmeier M."/>
            <person name="Klingl A."/>
            <person name="Alves R.J."/>
            <person name="Rittmann S.K."/>
            <person name="Melcher M."/>
            <person name="Leisch N."/>
            <person name="Schleper C."/>
        </authorList>
    </citation>
    <scope>NUCLEOTIDE SEQUENCE [LARGE SCALE GENOMIC DNA]</scope>
    <source>
        <strain evidence="4">EN76</strain>
    </source>
</reference>
<organism evidence="4 5">
    <name type="scientific">Nitrososphaera viennensis EN76</name>
    <dbReference type="NCBI Taxonomy" id="926571"/>
    <lineage>
        <taxon>Archaea</taxon>
        <taxon>Nitrososphaerota</taxon>
        <taxon>Nitrososphaeria</taxon>
        <taxon>Nitrososphaerales</taxon>
        <taxon>Nitrososphaeraceae</taxon>
        <taxon>Nitrososphaera</taxon>
    </lineage>
</organism>
<feature type="domain" description="CBS" evidence="3">
    <location>
        <begin position="81"/>
        <end position="137"/>
    </location>
</feature>
<dbReference type="Proteomes" id="UP000027093">
    <property type="component" value="Chromosome"/>
</dbReference>
<feature type="domain" description="CBS" evidence="3">
    <location>
        <begin position="14"/>
        <end position="72"/>
    </location>
</feature>
<name>A0A060HML9_9ARCH</name>